<dbReference type="AlphaFoldDB" id="A0A0M0GXH2"/>
<gene>
    <name evidence="2" type="ORF">AF333_03475</name>
</gene>
<evidence type="ECO:0000256" key="1">
    <source>
        <dbReference type="ARBA" id="ARBA00007189"/>
    </source>
</evidence>
<sequence>MVAYVVIGADRLGNINTLLEEKLDGKLIHVSGRKKKDQNYSLPQLVKGVIVFTDYINHNLAKRVKADAKKRNVPIVFAKRSVSHLECTLEQMMACQQEGCDRPCARNRSFQATM</sequence>
<proteinExistence type="inferred from homology"/>
<keyword evidence="3" id="KW-1185">Reference proteome</keyword>
<reference evidence="2 3" key="1">
    <citation type="submission" date="2015-07" db="EMBL/GenBank/DDBJ databases">
        <title>Fjat-14205 dsm 2895.</title>
        <authorList>
            <person name="Liu B."/>
            <person name="Wang J."/>
            <person name="Zhu Y."/>
            <person name="Liu G."/>
            <person name="Chen Q."/>
            <person name="Chen Z."/>
            <person name="Lan J."/>
            <person name="Che J."/>
            <person name="Ge C."/>
            <person name="Shi H."/>
            <person name="Pan Z."/>
            <person name="Liu X."/>
        </authorList>
    </citation>
    <scope>NUCLEOTIDE SEQUENCE [LARGE SCALE GENOMIC DNA]</scope>
    <source>
        <strain evidence="2 3">DSM 2895</strain>
    </source>
</reference>
<comment type="similarity">
    <text evidence="1">Belongs to the UPF0751 family.</text>
</comment>
<dbReference type="InterPro" id="IPR016772">
    <property type="entry name" value="UCP020408"/>
</dbReference>
<dbReference type="Proteomes" id="UP000037269">
    <property type="component" value="Unassembled WGS sequence"/>
</dbReference>
<evidence type="ECO:0000313" key="2">
    <source>
        <dbReference type="EMBL" id="KON94680.1"/>
    </source>
</evidence>
<accession>A0A0M0GXH2</accession>
<dbReference type="PATRIC" id="fig|47500.9.peg.1763"/>
<evidence type="ECO:0000313" key="3">
    <source>
        <dbReference type="Proteomes" id="UP000037269"/>
    </source>
</evidence>
<organism evidence="2 3">
    <name type="scientific">Aneurinibacillus migulanus</name>
    <name type="common">Bacillus migulanus</name>
    <dbReference type="NCBI Taxonomy" id="47500"/>
    <lineage>
        <taxon>Bacteria</taxon>
        <taxon>Bacillati</taxon>
        <taxon>Bacillota</taxon>
        <taxon>Bacilli</taxon>
        <taxon>Bacillales</taxon>
        <taxon>Paenibacillaceae</taxon>
        <taxon>Aneurinibacillus group</taxon>
        <taxon>Aneurinibacillus</taxon>
    </lineage>
</organism>
<dbReference type="EMBL" id="LGUG01000004">
    <property type="protein sequence ID" value="KON94680.1"/>
    <property type="molecule type" value="Genomic_DNA"/>
</dbReference>
<dbReference type="Pfam" id="PF10087">
    <property type="entry name" value="DUF2325"/>
    <property type="match status" value="1"/>
</dbReference>
<protein>
    <recommendedName>
        <fullName evidence="4">Dihydroorotate dehydrogenase</fullName>
    </recommendedName>
</protein>
<evidence type="ECO:0008006" key="4">
    <source>
        <dbReference type="Google" id="ProtNLM"/>
    </source>
</evidence>
<comment type="caution">
    <text evidence="2">The sequence shown here is derived from an EMBL/GenBank/DDBJ whole genome shotgun (WGS) entry which is preliminary data.</text>
</comment>
<dbReference type="STRING" id="47500.AF333_03475"/>
<name>A0A0M0GXH2_ANEMI</name>